<dbReference type="PRINTS" id="PR00149">
    <property type="entry name" value="FUMRATELYASE"/>
</dbReference>
<reference evidence="5 6" key="1">
    <citation type="journal article" date="2006" name="Proc. Natl. Acad. Sci. U.S.A.">
        <title>Genomic analysis of the uncultivated marine crenarchaeote Cenarchaeum symbiosum.</title>
        <authorList>
            <person name="Hallam S.J."/>
            <person name="Konstantinidis K.T."/>
            <person name="Putnam N."/>
            <person name="Schleper C."/>
            <person name="Watanabe Y."/>
            <person name="Sugahara J."/>
            <person name="Preston C."/>
            <person name="de la Torre J."/>
            <person name="Richardson P.M."/>
            <person name="DeLong E.F."/>
        </authorList>
    </citation>
    <scope>NUCLEOTIDE SEQUENCE [LARGE SCALE GENOMIC DNA]</scope>
    <source>
        <strain evidence="6">A</strain>
    </source>
</reference>
<dbReference type="GO" id="GO:0042450">
    <property type="term" value="P:L-arginine biosynthetic process via ornithine"/>
    <property type="evidence" value="ECO:0007669"/>
    <property type="project" value="UniProtKB-UniRule"/>
</dbReference>
<evidence type="ECO:0000259" key="4">
    <source>
        <dbReference type="Pfam" id="PF14698"/>
    </source>
</evidence>
<dbReference type="Proteomes" id="UP000000758">
    <property type="component" value="Chromosome"/>
</dbReference>
<dbReference type="PANTHER" id="PTHR43814:SF1">
    <property type="entry name" value="ARGININOSUCCINATE LYASE"/>
    <property type="match status" value="1"/>
</dbReference>
<evidence type="ECO:0000313" key="5">
    <source>
        <dbReference type="EMBL" id="ABK78314.1"/>
    </source>
</evidence>
<dbReference type="HOGENOM" id="CLU_027272_2_2_2"/>
<sequence length="503" mass="53745">MRCKTSMLYITIQESNLLYRSRLDRDLDKAVLDYVSSISDDGEIIMYDILGSQAHTVMLYETGLIGRRDAGRILSALQGLEKARPGQDGKHEDIHELIESLVIGKAGPASGGRMHTGRSRNDQVALDMRMKIRHDTAAIFGQTAGLVRSMLELASRHTGTVMPLYTHMQQAQAGTFSHYMLAHAGALTRDAGRLCDSFPRVNQSPLGAGAVGGTSLPIDRGMTAQLLGFEGLVENSIDATSSRDFAAEYASVAAILMTNLSRLAEDFVIWSTSEFSFIELPDSLSSPSSVMPQKKNPDIMELTRGKAARAIGNLTGVLAASKGLATGYGRDLQEIKPLLWGSGRMASGALAVAESAVRSVTVNKAAMRKAASRGYLAALDVAEGLVIEGVPFRKAHKITGKLVQSAAAAGKPLDRLPPAEIKKALRGSGVDAAAVARLVRSATVQESLKRRVSRGSPAAAEQSRMIKEAGAAIDALSRRMDIQYGRVSSRLRTLSKKAAELAG</sequence>
<dbReference type="PATRIC" id="fig|414004.10.peg.1550"/>
<dbReference type="InterPro" id="IPR022761">
    <property type="entry name" value="Fumarate_lyase_N"/>
</dbReference>
<evidence type="ECO:0000313" key="6">
    <source>
        <dbReference type="Proteomes" id="UP000000758"/>
    </source>
</evidence>
<comment type="similarity">
    <text evidence="1">Belongs to the lyase 1 family. Argininosuccinate lyase subfamily.</text>
</comment>
<dbReference type="PRINTS" id="PR00145">
    <property type="entry name" value="ARGSUCLYASE"/>
</dbReference>
<dbReference type="EMBL" id="DP000238">
    <property type="protein sequence ID" value="ABK78314.1"/>
    <property type="molecule type" value="Genomic_DNA"/>
</dbReference>
<dbReference type="InterPro" id="IPR000362">
    <property type="entry name" value="Fumarate_lyase_fam"/>
</dbReference>
<dbReference type="PANTHER" id="PTHR43814">
    <property type="entry name" value="ARGININOSUCCINATE LYASE"/>
    <property type="match status" value="1"/>
</dbReference>
<name>A0RY97_CENSY</name>
<dbReference type="HAMAP" id="MF_00006">
    <property type="entry name" value="Arg_succ_lyase"/>
    <property type="match status" value="1"/>
</dbReference>
<dbReference type="Gene3D" id="1.10.275.10">
    <property type="entry name" value="Fumarase/aspartase (N-terminal domain)"/>
    <property type="match status" value="1"/>
</dbReference>
<dbReference type="FunFam" id="1.20.200.10:FF:000015">
    <property type="entry name" value="argininosuccinate lyase isoform X2"/>
    <property type="match status" value="1"/>
</dbReference>
<dbReference type="InterPro" id="IPR009049">
    <property type="entry name" value="Argininosuccinate_lyase"/>
</dbReference>
<dbReference type="Pfam" id="PF00206">
    <property type="entry name" value="Lyase_1"/>
    <property type="match status" value="1"/>
</dbReference>
<dbReference type="GO" id="GO:0004056">
    <property type="term" value="F:argininosuccinate lyase activity"/>
    <property type="evidence" value="ECO:0007669"/>
    <property type="project" value="UniProtKB-UniRule"/>
</dbReference>
<evidence type="ECO:0000256" key="2">
    <source>
        <dbReference type="NCBIfam" id="TIGR00838"/>
    </source>
</evidence>
<comment type="pathway">
    <text evidence="1">Amino-acid biosynthesis; L-arginine biosynthesis; L-arginine from L-ornithine and carbamoyl phosphate: step 3/3.</text>
</comment>
<dbReference type="CDD" id="cd01359">
    <property type="entry name" value="Argininosuccinate_lyase"/>
    <property type="match status" value="1"/>
</dbReference>
<evidence type="ECO:0000256" key="1">
    <source>
        <dbReference type="HAMAP-Rule" id="MF_00006"/>
    </source>
</evidence>
<dbReference type="AlphaFoldDB" id="A0RY97"/>
<dbReference type="SUPFAM" id="SSF48557">
    <property type="entry name" value="L-aspartase-like"/>
    <property type="match status" value="1"/>
</dbReference>
<organism evidence="5 6">
    <name type="scientific">Cenarchaeum symbiosum (strain A)</name>
    <dbReference type="NCBI Taxonomy" id="414004"/>
    <lineage>
        <taxon>Archaea</taxon>
        <taxon>Nitrososphaerota</taxon>
        <taxon>Candidatus Cenarchaeales</taxon>
        <taxon>Candidatus Cenarchaeaceae</taxon>
        <taxon>Candidatus Cenarchaeum</taxon>
    </lineage>
</organism>
<evidence type="ECO:0000259" key="3">
    <source>
        <dbReference type="Pfam" id="PF00206"/>
    </source>
</evidence>
<dbReference type="InterPro" id="IPR008948">
    <property type="entry name" value="L-Aspartase-like"/>
</dbReference>
<dbReference type="EnsemblBacteria" id="ABK78314">
    <property type="protein sequence ID" value="ABK78314"/>
    <property type="gene ID" value="CENSYa_1700"/>
</dbReference>
<keyword evidence="1" id="KW-0963">Cytoplasm</keyword>
<dbReference type="EC" id="4.3.2.1" evidence="1 2"/>
<dbReference type="NCBIfam" id="TIGR00838">
    <property type="entry name" value="argH"/>
    <property type="match status" value="1"/>
</dbReference>
<keyword evidence="1" id="KW-0028">Amino-acid biosynthesis</keyword>
<gene>
    <name evidence="1" type="primary">argH</name>
    <name evidence="5" type="ordered locus">CENSYa_1700</name>
</gene>
<comment type="subcellular location">
    <subcellularLocation>
        <location evidence="1">Cytoplasm</location>
    </subcellularLocation>
</comment>
<dbReference type="Gene3D" id="1.10.40.30">
    <property type="entry name" value="Fumarase/aspartase (C-terminal domain)"/>
    <property type="match status" value="1"/>
</dbReference>
<feature type="domain" description="Fumarate lyase N-terminal" evidence="3">
    <location>
        <begin position="103"/>
        <end position="312"/>
    </location>
</feature>
<protein>
    <recommendedName>
        <fullName evidence="1 2">Argininosuccinate lyase</fullName>
        <shortName evidence="1">ASAL</shortName>
        <ecNumber evidence="1 2">4.3.2.1</ecNumber>
    </recommendedName>
    <alternativeName>
        <fullName evidence="1">Arginosuccinase</fullName>
    </alternativeName>
</protein>
<dbReference type="GO" id="GO:0005829">
    <property type="term" value="C:cytosol"/>
    <property type="evidence" value="ECO:0007669"/>
    <property type="project" value="TreeGrafter"/>
</dbReference>
<dbReference type="STRING" id="414004.CENSYa_1700"/>
<dbReference type="Gene3D" id="1.20.200.10">
    <property type="entry name" value="Fumarase/aspartase (Central domain)"/>
    <property type="match status" value="1"/>
</dbReference>
<accession>A0RY97</accession>
<keyword evidence="6" id="KW-1185">Reference proteome</keyword>
<feature type="domain" description="Argininosuccinate lyase C-terminal" evidence="4">
    <location>
        <begin position="375"/>
        <end position="424"/>
    </location>
</feature>
<proteinExistence type="inferred from homology"/>
<dbReference type="KEGG" id="csy:CENSYa_1700"/>
<keyword evidence="1" id="KW-0055">Arginine biosynthesis</keyword>
<keyword evidence="1 5" id="KW-0456">Lyase</keyword>
<dbReference type="Pfam" id="PF14698">
    <property type="entry name" value="ASL_C2"/>
    <property type="match status" value="1"/>
</dbReference>
<dbReference type="InterPro" id="IPR029419">
    <property type="entry name" value="Arg_succ_lyase_C"/>
</dbReference>
<dbReference type="InterPro" id="IPR024083">
    <property type="entry name" value="Fumarase/histidase_N"/>
</dbReference>
<dbReference type="UniPathway" id="UPA00068">
    <property type="reaction ID" value="UER00114"/>
</dbReference>
<comment type="catalytic activity">
    <reaction evidence="1">
        <text>2-(N(omega)-L-arginino)succinate = fumarate + L-arginine</text>
        <dbReference type="Rhea" id="RHEA:24020"/>
        <dbReference type="ChEBI" id="CHEBI:29806"/>
        <dbReference type="ChEBI" id="CHEBI:32682"/>
        <dbReference type="ChEBI" id="CHEBI:57472"/>
        <dbReference type="EC" id="4.3.2.1"/>
    </reaction>
</comment>